<evidence type="ECO:0000313" key="1">
    <source>
        <dbReference type="EMBL" id="QBY97810.1"/>
    </source>
</evidence>
<gene>
    <name evidence="1" type="ORF">sunset.v10033650</name>
</gene>
<proteinExistence type="predicted"/>
<organism evidence="1">
    <name type="scientific">Carica papaya</name>
    <name type="common">Papaya</name>
    <dbReference type="NCBI Taxonomy" id="3649"/>
    <lineage>
        <taxon>Eukaryota</taxon>
        <taxon>Viridiplantae</taxon>
        <taxon>Streptophyta</taxon>
        <taxon>Embryophyta</taxon>
        <taxon>Tracheophyta</taxon>
        <taxon>Spermatophyta</taxon>
        <taxon>Magnoliopsida</taxon>
        <taxon>eudicotyledons</taxon>
        <taxon>Gunneridae</taxon>
        <taxon>Pentapetalae</taxon>
        <taxon>rosids</taxon>
        <taxon>malvids</taxon>
        <taxon>Brassicales</taxon>
        <taxon>Caricaceae</taxon>
        <taxon>Carica</taxon>
    </lineage>
</organism>
<reference evidence="1" key="1">
    <citation type="submission" date="2019-01" db="EMBL/GenBank/DDBJ databases">
        <title>Positional cloning and characterization of the papaya diminutive mutant reveal a truncating mutation in CpMMS19 gene.</title>
        <authorList>
            <person name="Wang Y."/>
            <person name="Singh R."/>
            <person name="Tong E."/>
            <person name="Srinivasan R."/>
            <person name="Sharma A."/>
            <person name="Lin L."/>
            <person name="Manshardt R."/>
            <person name="Chen L.-Y."/>
            <person name="Ming R."/>
            <person name="Yu Q."/>
        </authorList>
    </citation>
    <scope>NUCLEOTIDE SEQUENCE</scope>
    <source>
        <strain evidence="1">Sunup</strain>
    </source>
</reference>
<dbReference type="EMBL" id="MK431151">
    <property type="protein sequence ID" value="QBY97810.1"/>
    <property type="molecule type" value="Genomic_DNA"/>
</dbReference>
<accession>A0A4D6D261</accession>
<sequence>MFVKQLERLTEILQNNMWIGETTRSVFEVKLHRKFEGLAEVDIAKEFNKLIQEDIVLQYQGKFEEVMSPLLTENPELFKKYFISSFTSDLNNELQPTVKMHKSRTLTQAFELLLLQEQ</sequence>
<evidence type="ECO:0008006" key="2">
    <source>
        <dbReference type="Google" id="ProtNLM"/>
    </source>
</evidence>
<protein>
    <recommendedName>
        <fullName evidence="2">Retrotransposon gag domain-containing protein</fullName>
    </recommendedName>
</protein>
<name>A0A4D6D261_CARPA</name>
<dbReference type="AlphaFoldDB" id="A0A4D6D261"/>